<dbReference type="InterPro" id="IPR003128">
    <property type="entry name" value="Villin_headpiece"/>
</dbReference>
<dbReference type="SUPFAM" id="SSF47050">
    <property type="entry name" value="VHP, Villin headpiece domain"/>
    <property type="match status" value="1"/>
</dbReference>
<dbReference type="CDD" id="cd11290">
    <property type="entry name" value="gelsolin_S1_like"/>
    <property type="match status" value="1"/>
</dbReference>
<dbReference type="PROSITE" id="PS51089">
    <property type="entry name" value="HP"/>
    <property type="match status" value="1"/>
</dbReference>
<accession>A0A9P0MN93</accession>
<dbReference type="SMART" id="SM00153">
    <property type="entry name" value="VHP"/>
    <property type="match status" value="1"/>
</dbReference>
<organism evidence="6 7">
    <name type="scientific">Nezara viridula</name>
    <name type="common">Southern green stink bug</name>
    <name type="synonym">Cimex viridulus</name>
    <dbReference type="NCBI Taxonomy" id="85310"/>
    <lineage>
        <taxon>Eukaryota</taxon>
        <taxon>Metazoa</taxon>
        <taxon>Ecdysozoa</taxon>
        <taxon>Arthropoda</taxon>
        <taxon>Hexapoda</taxon>
        <taxon>Insecta</taxon>
        <taxon>Pterygota</taxon>
        <taxon>Neoptera</taxon>
        <taxon>Paraneoptera</taxon>
        <taxon>Hemiptera</taxon>
        <taxon>Heteroptera</taxon>
        <taxon>Panheteroptera</taxon>
        <taxon>Pentatomomorpha</taxon>
        <taxon>Pentatomoidea</taxon>
        <taxon>Pentatomidae</taxon>
        <taxon>Pentatominae</taxon>
        <taxon>Nezara</taxon>
    </lineage>
</organism>
<dbReference type="FunFam" id="3.40.20.10:FF:000005">
    <property type="entry name" value="Gelsolin"/>
    <property type="match status" value="1"/>
</dbReference>
<evidence type="ECO:0000313" key="7">
    <source>
        <dbReference type="Proteomes" id="UP001152798"/>
    </source>
</evidence>
<dbReference type="CDD" id="cd11292">
    <property type="entry name" value="gelsolin_S3_like"/>
    <property type="match status" value="1"/>
</dbReference>
<proteinExistence type="inferred from homology"/>
<dbReference type="Pfam" id="PF00626">
    <property type="entry name" value="Gelsolin"/>
    <property type="match status" value="5"/>
</dbReference>
<keyword evidence="4" id="KW-0009">Actin-binding</keyword>
<dbReference type="GO" id="GO:0051015">
    <property type="term" value="F:actin filament binding"/>
    <property type="evidence" value="ECO:0007669"/>
    <property type="project" value="InterPro"/>
</dbReference>
<comment type="similarity">
    <text evidence="1">Belongs to the villin/gelsolin family.</text>
</comment>
<dbReference type="GO" id="GO:0008154">
    <property type="term" value="P:actin polymerization or depolymerization"/>
    <property type="evidence" value="ECO:0007669"/>
    <property type="project" value="TreeGrafter"/>
</dbReference>
<evidence type="ECO:0000256" key="1">
    <source>
        <dbReference type="ARBA" id="ARBA00008418"/>
    </source>
</evidence>
<dbReference type="CDD" id="cd11291">
    <property type="entry name" value="gelsolin_S6_like"/>
    <property type="match status" value="1"/>
</dbReference>
<dbReference type="Proteomes" id="UP001152798">
    <property type="component" value="Chromosome 3"/>
</dbReference>
<dbReference type="GO" id="GO:0005546">
    <property type="term" value="F:phosphatidylinositol-4,5-bisphosphate binding"/>
    <property type="evidence" value="ECO:0007669"/>
    <property type="project" value="TreeGrafter"/>
</dbReference>
<dbReference type="InterPro" id="IPR029006">
    <property type="entry name" value="ADF-H/Gelsolin-like_dom_sf"/>
</dbReference>
<dbReference type="GO" id="GO:0015629">
    <property type="term" value="C:actin cytoskeleton"/>
    <property type="evidence" value="ECO:0007669"/>
    <property type="project" value="TreeGrafter"/>
</dbReference>
<dbReference type="OrthoDB" id="6375767at2759"/>
<name>A0A9P0MN93_NEZVI</name>
<keyword evidence="2" id="KW-0117">Actin capping</keyword>
<evidence type="ECO:0000256" key="4">
    <source>
        <dbReference type="ARBA" id="ARBA00023203"/>
    </source>
</evidence>
<dbReference type="GO" id="GO:0051014">
    <property type="term" value="P:actin filament severing"/>
    <property type="evidence" value="ECO:0007669"/>
    <property type="project" value="TreeGrafter"/>
</dbReference>
<keyword evidence="3" id="KW-0677">Repeat</keyword>
<dbReference type="InterPro" id="IPR007122">
    <property type="entry name" value="Villin/Gelsolin"/>
</dbReference>
<feature type="domain" description="HP" evidence="5">
    <location>
        <begin position="756"/>
        <end position="822"/>
    </location>
</feature>
<dbReference type="InterPro" id="IPR007123">
    <property type="entry name" value="Gelsolin-like_dom"/>
</dbReference>
<dbReference type="EMBL" id="OV725079">
    <property type="protein sequence ID" value="CAH1396956.1"/>
    <property type="molecule type" value="Genomic_DNA"/>
</dbReference>
<dbReference type="Pfam" id="PF02209">
    <property type="entry name" value="VHP"/>
    <property type="match status" value="1"/>
</dbReference>
<keyword evidence="7" id="KW-1185">Reference proteome</keyword>
<dbReference type="GO" id="GO:0051016">
    <property type="term" value="P:barbed-end actin filament capping"/>
    <property type="evidence" value="ECO:0007669"/>
    <property type="project" value="TreeGrafter"/>
</dbReference>
<dbReference type="PRINTS" id="PR00597">
    <property type="entry name" value="GELSOLIN"/>
</dbReference>
<evidence type="ECO:0000313" key="6">
    <source>
        <dbReference type="EMBL" id="CAH1396956.1"/>
    </source>
</evidence>
<sequence>MESNGAVDPAFKGISRTSTAFLIWRVENLQLVPVPKEQYGTFYDGDSYIIYAASEYGKHGNPNTKSREIKGNLEMHIHFWLGNNTSQDESAVAAFKSVELDNYLGGKPVQHREVRGNESSRFKAYFKNGIRILLGGFDSGLKVVNNNFEPRLFRVKGRRRPLVTQMPAVAWEYFNSGDAFIIDTKDVVFVWIGRTSNSMERLQAAKVATQFRDERNALSIVFVDDGKEMELPSPEQTLLGFYLDLRPLAKRVMPEVNGVDEHVEQEVRSQLKFYRCSDDDGIYKVTEVKTGSLSQSDLDPKDSYIIDNGPYHIWVWIGRNASSKERVEAMRNANGFLKKKNYPVSCRVSRVVDGGEPAEFRVLFPSWEVREPVQSPKAASPKSQPIAVQNLSSLESNTSLAAKEQILDNGSGNLKVWRVSKTNLVEVEKNSILFSSEIYYLLYTYPYNGSNKEVLYYWLGSTSKENAQTHLTLSQEDLVAKANVKARILQCNQPPHFLVAFRGKLVIMDGEHKEHMPKTYLLQIRGNQIFNTFGQQKPLERMSLNSNHVYLLKTESESYLWCGKSSTGDEREMAKGLSLTLVKEFSVLFEGQEKQDFWKYLPGNETYSNCLRPAIVPLKAPAVRLFYYSKLKGGLKVEEIMDFAQSDLAQEDIFILDAFHTLMIWTGKYANREEKNKAFEIALEFLKTDPSRREPNIPIMHVKQGYEPPTFTGFFTEWDPQMWMKEQKFEELREEIDRQKPLLQVDLIVADTVPNFYECEKHPLNVLLERDPDKLPSGIDVQHKELYLSSEEFFDVFSMKYSEYSAIPKWKQDCLKKNVGLF</sequence>
<dbReference type="Gene3D" id="3.40.20.10">
    <property type="entry name" value="Severin"/>
    <property type="match status" value="6"/>
</dbReference>
<dbReference type="AlphaFoldDB" id="A0A9P0MN93"/>
<dbReference type="PANTHER" id="PTHR11977:SF57">
    <property type="entry name" value="VILLIN-LIKE PROTEIN QUAIL"/>
    <property type="match status" value="1"/>
</dbReference>
<dbReference type="GO" id="GO:0005737">
    <property type="term" value="C:cytoplasm"/>
    <property type="evidence" value="ECO:0007669"/>
    <property type="project" value="TreeGrafter"/>
</dbReference>
<reference evidence="6" key="1">
    <citation type="submission" date="2022-01" db="EMBL/GenBank/DDBJ databases">
        <authorList>
            <person name="King R."/>
        </authorList>
    </citation>
    <scope>NUCLEOTIDE SEQUENCE</scope>
</reference>
<dbReference type="PANTHER" id="PTHR11977">
    <property type="entry name" value="VILLIN"/>
    <property type="match status" value="1"/>
</dbReference>
<evidence type="ECO:0000259" key="5">
    <source>
        <dbReference type="PROSITE" id="PS51089"/>
    </source>
</evidence>
<evidence type="ECO:0000256" key="2">
    <source>
        <dbReference type="ARBA" id="ARBA00022467"/>
    </source>
</evidence>
<dbReference type="SMART" id="SM00262">
    <property type="entry name" value="GEL"/>
    <property type="match status" value="6"/>
</dbReference>
<gene>
    <name evidence="6" type="ORF">NEZAVI_LOCUS6908</name>
</gene>
<dbReference type="SUPFAM" id="SSF55753">
    <property type="entry name" value="Actin depolymerizing proteins"/>
    <property type="match status" value="6"/>
</dbReference>
<protein>
    <recommendedName>
        <fullName evidence="5">HP domain-containing protein</fullName>
    </recommendedName>
</protein>
<dbReference type="InterPro" id="IPR036886">
    <property type="entry name" value="Villin_headpiece_dom_sf"/>
</dbReference>
<evidence type="ECO:0000256" key="3">
    <source>
        <dbReference type="ARBA" id="ARBA00022737"/>
    </source>
</evidence>
<dbReference type="Gene3D" id="1.10.950.10">
    <property type="entry name" value="Villin headpiece domain"/>
    <property type="match status" value="1"/>
</dbReference>